<dbReference type="InterPro" id="IPR011013">
    <property type="entry name" value="Gal_mutarotase_sf_dom"/>
</dbReference>
<evidence type="ECO:0000256" key="4">
    <source>
        <dbReference type="ARBA" id="ARBA00023295"/>
    </source>
</evidence>
<dbReference type="PANTHER" id="PTHR46017:SF1">
    <property type="entry name" value="ALPHA-MANNOSIDASE 2C1"/>
    <property type="match status" value="1"/>
</dbReference>
<dbReference type="InterPro" id="IPR000602">
    <property type="entry name" value="Glyco_hydro_38_N"/>
</dbReference>
<accession>A0A7X4YSR4</accession>
<dbReference type="GO" id="GO:0004559">
    <property type="term" value="F:alpha-mannosidase activity"/>
    <property type="evidence" value="ECO:0007669"/>
    <property type="project" value="InterPro"/>
</dbReference>
<proteinExistence type="inferred from homology"/>
<evidence type="ECO:0000256" key="2">
    <source>
        <dbReference type="ARBA" id="ARBA00022723"/>
    </source>
</evidence>
<dbReference type="GO" id="GO:0046872">
    <property type="term" value="F:metal ion binding"/>
    <property type="evidence" value="ECO:0007669"/>
    <property type="project" value="UniProtKB-KW"/>
</dbReference>
<dbReference type="SUPFAM" id="SSF74650">
    <property type="entry name" value="Galactose mutarotase-like"/>
    <property type="match status" value="1"/>
</dbReference>
<comment type="caution">
    <text evidence="6">The sequence shown here is derived from an EMBL/GenBank/DDBJ whole genome shotgun (WGS) entry which is preliminary data.</text>
</comment>
<dbReference type="InterPro" id="IPR011330">
    <property type="entry name" value="Glyco_hydro/deAcase_b/a-brl"/>
</dbReference>
<dbReference type="RefSeq" id="WP_161700233.1">
    <property type="nucleotide sequence ID" value="NZ_JAAAMU010000009.1"/>
</dbReference>
<evidence type="ECO:0000313" key="7">
    <source>
        <dbReference type="Proteomes" id="UP000558113"/>
    </source>
</evidence>
<evidence type="ECO:0000256" key="1">
    <source>
        <dbReference type="ARBA" id="ARBA00009792"/>
    </source>
</evidence>
<dbReference type="InterPro" id="IPR027291">
    <property type="entry name" value="Glyco_hydro_38_N_sf"/>
</dbReference>
<dbReference type="SMART" id="SM00872">
    <property type="entry name" value="Alpha-mann_mid"/>
    <property type="match status" value="1"/>
</dbReference>
<dbReference type="GO" id="GO:0009313">
    <property type="term" value="P:oligosaccharide catabolic process"/>
    <property type="evidence" value="ECO:0007669"/>
    <property type="project" value="TreeGrafter"/>
</dbReference>
<keyword evidence="4" id="KW-0326">Glycosidase</keyword>
<dbReference type="Pfam" id="PF17677">
    <property type="entry name" value="Glyco_hydro38C2"/>
    <property type="match status" value="1"/>
</dbReference>
<keyword evidence="2" id="KW-0479">Metal-binding</keyword>
<keyword evidence="3" id="KW-0378">Hydrolase</keyword>
<organism evidence="6 7">
    <name type="scientific">Paenibacillus sacheonensis</name>
    <dbReference type="NCBI Taxonomy" id="742054"/>
    <lineage>
        <taxon>Bacteria</taxon>
        <taxon>Bacillati</taxon>
        <taxon>Bacillota</taxon>
        <taxon>Bacilli</taxon>
        <taxon>Bacillales</taxon>
        <taxon>Paenibacillaceae</taxon>
        <taxon>Paenibacillus</taxon>
    </lineage>
</organism>
<dbReference type="Gene3D" id="2.70.98.30">
    <property type="entry name" value="Golgi alpha-mannosidase II, domain 4"/>
    <property type="match status" value="1"/>
</dbReference>
<dbReference type="AlphaFoldDB" id="A0A7X4YSR4"/>
<sequence length="874" mass="96419">MKTFHLICNAHLDPVWLWEWEEGAAEAVSTFRVAADLCERFEGFVFNHNEVTLYKWVEEFEPALFARIQRLVADGRWHIMGGWYLQPDCNMPSAESFVRQMLLGRRYFAEKFGVTPTAAINFDSFGHSRGLVQIMKKAGYDAYIFCRPIPSQLELEGDDFVWVGYDGSEITAHRAVDMYGSHRGQAAQKASQGLEKFADRDVAAMLWGVGNHGGGPSYEDLKDLEALIAETDDALIVHSTPEAYFAELRETGRELPRRAADMNPHAVGCYTSQIRIKQKHRLLENEIYMAEKMLTHAALASLAPGPAREGEPAGAIAAGVSMEAAAEAAAALALASPVGPGPTDAIMASAPTFRYPAAELQDALCDLMVSQFHDVLPGSSIQPVEEASLRLLDHGLEIVSRLKARAFFALAAGQPAAAEGEIPILVYNPHPHAVEGIWECEFQLPDQNWNEEFTMPYVYRAGEPVPSQAEQELSNLNLDWRKRVAFQARLEPGIMNRFYVRLVTLPKKPAPALEARDGIIAFRSAELAVDINCATGLVDRYAADGVEFLKPGAFAPLVIADSDDAWGMEVQSFRDLAGRFELMRPEDGTRFSGIAEGELPSVRVIEDGPARTVVEALFRYNHSFLVQTYKLPKQGTELEVQVRVIWNEKSRMLKLSVPTLLEAGAYFGQVAGGNDRLPEGGLEAVAQKWTAAYDAASDLAFSCINDGIYGSDYDAGEIRLSLLRSPGFSGHPINDRTVMPQDRYSNRIDQGERLYRFWFGGGAGRAKLAELDRRALERGEKPFVLSFFPPGAGTAAAPLAELTGEAVVMTAFKKAEEGAGFVVRLYNPTAEEQETELRIPSIGLSERQRLGAFEIRTLLVDERRGLVTETSLMA</sequence>
<gene>
    <name evidence="6" type="ORF">GT003_17785</name>
</gene>
<reference evidence="6 7" key="1">
    <citation type="submission" date="2020-01" db="EMBL/GenBank/DDBJ databases">
        <title>Paenibacillus soybeanensis sp. nov. isolated from the nodules of soybean (Glycine max(L.) Merr).</title>
        <authorList>
            <person name="Wang H."/>
        </authorList>
    </citation>
    <scope>NUCLEOTIDE SEQUENCE [LARGE SCALE GENOMIC DNA]</scope>
    <source>
        <strain evidence="6 7">DSM 23054</strain>
    </source>
</reference>
<dbReference type="SUPFAM" id="SSF88713">
    <property type="entry name" value="Glycoside hydrolase/deacetylase"/>
    <property type="match status" value="1"/>
</dbReference>
<evidence type="ECO:0000313" key="6">
    <source>
        <dbReference type="EMBL" id="NBC70854.1"/>
    </source>
</evidence>
<dbReference type="InterPro" id="IPR028995">
    <property type="entry name" value="Glyco_hydro_57/38_cen_sf"/>
</dbReference>
<dbReference type="Pfam" id="PF07748">
    <property type="entry name" value="Glyco_hydro_38C"/>
    <property type="match status" value="1"/>
</dbReference>
<feature type="domain" description="Glycoside hydrolase family 38 central" evidence="5">
    <location>
        <begin position="265"/>
        <end position="392"/>
    </location>
</feature>
<dbReference type="InterPro" id="IPR015341">
    <property type="entry name" value="Glyco_hydro_38_cen"/>
</dbReference>
<dbReference type="Gene3D" id="2.60.40.2220">
    <property type="match status" value="1"/>
</dbReference>
<dbReference type="Proteomes" id="UP000558113">
    <property type="component" value="Unassembled WGS sequence"/>
</dbReference>
<dbReference type="Pfam" id="PF09261">
    <property type="entry name" value="Alpha-mann_mid"/>
    <property type="match status" value="1"/>
</dbReference>
<dbReference type="CDD" id="cd10789">
    <property type="entry name" value="GH38N_AMII_ER_cytosolic"/>
    <property type="match status" value="1"/>
</dbReference>
<comment type="similarity">
    <text evidence="1">Belongs to the glycosyl hydrolase 38 family.</text>
</comment>
<dbReference type="GO" id="GO:0030246">
    <property type="term" value="F:carbohydrate binding"/>
    <property type="evidence" value="ECO:0007669"/>
    <property type="project" value="InterPro"/>
</dbReference>
<keyword evidence="7" id="KW-1185">Reference proteome</keyword>
<dbReference type="Gene3D" id="1.20.1270.50">
    <property type="entry name" value="Glycoside hydrolase family 38, central domain"/>
    <property type="match status" value="1"/>
</dbReference>
<evidence type="ECO:0000256" key="3">
    <source>
        <dbReference type="ARBA" id="ARBA00022801"/>
    </source>
</evidence>
<dbReference type="OrthoDB" id="9772207at2"/>
<dbReference type="SUPFAM" id="SSF88688">
    <property type="entry name" value="Families 57/38 glycoside transferase middle domain"/>
    <property type="match status" value="1"/>
</dbReference>
<dbReference type="Pfam" id="PF01074">
    <property type="entry name" value="Glyco_hydro_38N"/>
    <property type="match status" value="1"/>
</dbReference>
<dbReference type="EMBL" id="JAAAMU010000009">
    <property type="protein sequence ID" value="NBC70854.1"/>
    <property type="molecule type" value="Genomic_DNA"/>
</dbReference>
<dbReference type="PANTHER" id="PTHR46017">
    <property type="entry name" value="ALPHA-MANNOSIDASE 2C1"/>
    <property type="match status" value="1"/>
</dbReference>
<dbReference type="InterPro" id="IPR041147">
    <property type="entry name" value="GH38_C"/>
</dbReference>
<name>A0A7X4YSR4_9BACL</name>
<dbReference type="InterPro" id="IPR011682">
    <property type="entry name" value="Glyco_hydro_38_C"/>
</dbReference>
<protein>
    <submittedName>
        <fullName evidence="6">Alpha-mannosidase</fullName>
    </submittedName>
</protein>
<evidence type="ECO:0000259" key="5">
    <source>
        <dbReference type="SMART" id="SM00872"/>
    </source>
</evidence>
<dbReference type="Gene3D" id="3.20.110.10">
    <property type="entry name" value="Glycoside hydrolase 38, N terminal domain"/>
    <property type="match status" value="1"/>
</dbReference>
<dbReference type="InterPro" id="IPR037094">
    <property type="entry name" value="Glyco_hydro_38_cen_sf"/>
</dbReference>
<dbReference type="GO" id="GO:0006013">
    <property type="term" value="P:mannose metabolic process"/>
    <property type="evidence" value="ECO:0007669"/>
    <property type="project" value="InterPro"/>
</dbReference>